<dbReference type="EMBL" id="CAJVPK010000127">
    <property type="protein sequence ID" value="CAG8454788.1"/>
    <property type="molecule type" value="Genomic_DNA"/>
</dbReference>
<gene>
    <name evidence="1" type="ORF">DEBURN_LOCUS2352</name>
</gene>
<reference evidence="1" key="1">
    <citation type="submission" date="2021-06" db="EMBL/GenBank/DDBJ databases">
        <authorList>
            <person name="Kallberg Y."/>
            <person name="Tangrot J."/>
            <person name="Rosling A."/>
        </authorList>
    </citation>
    <scope>NUCLEOTIDE SEQUENCE</scope>
    <source>
        <strain evidence="1">AZ414A</strain>
    </source>
</reference>
<sequence>MALVSLPDSNIEFNEIWRYCDICDSVTGESEIRDIGVVDEVEERVTSLRV</sequence>
<dbReference type="Proteomes" id="UP000789706">
    <property type="component" value="Unassembled WGS sequence"/>
</dbReference>
<evidence type="ECO:0000313" key="1">
    <source>
        <dbReference type="EMBL" id="CAG8454788.1"/>
    </source>
</evidence>
<dbReference type="AlphaFoldDB" id="A0A9N8VMW5"/>
<name>A0A9N8VMW5_9GLOM</name>
<keyword evidence="2" id="KW-1185">Reference proteome</keyword>
<protein>
    <submittedName>
        <fullName evidence="1">99_t:CDS:1</fullName>
    </submittedName>
</protein>
<proteinExistence type="predicted"/>
<comment type="caution">
    <text evidence="1">The sequence shown here is derived from an EMBL/GenBank/DDBJ whole genome shotgun (WGS) entry which is preliminary data.</text>
</comment>
<evidence type="ECO:0000313" key="2">
    <source>
        <dbReference type="Proteomes" id="UP000789706"/>
    </source>
</evidence>
<accession>A0A9N8VMW5</accession>
<organism evidence="1 2">
    <name type="scientific">Diversispora eburnea</name>
    <dbReference type="NCBI Taxonomy" id="1213867"/>
    <lineage>
        <taxon>Eukaryota</taxon>
        <taxon>Fungi</taxon>
        <taxon>Fungi incertae sedis</taxon>
        <taxon>Mucoromycota</taxon>
        <taxon>Glomeromycotina</taxon>
        <taxon>Glomeromycetes</taxon>
        <taxon>Diversisporales</taxon>
        <taxon>Diversisporaceae</taxon>
        <taxon>Diversispora</taxon>
    </lineage>
</organism>